<reference evidence="1 2" key="2">
    <citation type="journal article" date="2017" name="Front. Plant Sci.">
        <title>Gene Classification and Mining of Molecular Markers Useful in Red Clover (Trifolium pratense) Breeding.</title>
        <authorList>
            <person name="Istvanek J."/>
            <person name="Dluhosova J."/>
            <person name="Dluhos P."/>
            <person name="Patkova L."/>
            <person name="Nedelnik J."/>
            <person name="Repkova J."/>
        </authorList>
    </citation>
    <scope>NUCLEOTIDE SEQUENCE [LARGE SCALE GENOMIC DNA]</scope>
    <source>
        <strain evidence="2">cv. Tatra</strain>
        <tissue evidence="1">Young leaves</tissue>
    </source>
</reference>
<organism evidence="1 2">
    <name type="scientific">Trifolium pratense</name>
    <name type="common">Red clover</name>
    <dbReference type="NCBI Taxonomy" id="57577"/>
    <lineage>
        <taxon>Eukaryota</taxon>
        <taxon>Viridiplantae</taxon>
        <taxon>Streptophyta</taxon>
        <taxon>Embryophyta</taxon>
        <taxon>Tracheophyta</taxon>
        <taxon>Spermatophyta</taxon>
        <taxon>Magnoliopsida</taxon>
        <taxon>eudicotyledons</taxon>
        <taxon>Gunneridae</taxon>
        <taxon>Pentapetalae</taxon>
        <taxon>rosids</taxon>
        <taxon>fabids</taxon>
        <taxon>Fabales</taxon>
        <taxon>Fabaceae</taxon>
        <taxon>Papilionoideae</taxon>
        <taxon>50 kb inversion clade</taxon>
        <taxon>NPAAA clade</taxon>
        <taxon>Hologalegina</taxon>
        <taxon>IRL clade</taxon>
        <taxon>Trifolieae</taxon>
        <taxon>Trifolium</taxon>
    </lineage>
</organism>
<gene>
    <name evidence="1" type="ORF">L195_g016486</name>
</gene>
<reference evidence="1 2" key="1">
    <citation type="journal article" date="2014" name="Am. J. Bot.">
        <title>Genome assembly and annotation for red clover (Trifolium pratense; Fabaceae).</title>
        <authorList>
            <person name="Istvanek J."/>
            <person name="Jaros M."/>
            <person name="Krenek A."/>
            <person name="Repkova J."/>
        </authorList>
    </citation>
    <scope>NUCLEOTIDE SEQUENCE [LARGE SCALE GENOMIC DNA]</scope>
    <source>
        <strain evidence="2">cv. Tatra</strain>
        <tissue evidence="1">Young leaves</tissue>
    </source>
</reference>
<protein>
    <submittedName>
        <fullName evidence="1">Uncharacterized protein</fullName>
    </submittedName>
</protein>
<dbReference type="AlphaFoldDB" id="A0A2K3MRB2"/>
<proteinExistence type="predicted"/>
<comment type="caution">
    <text evidence="1">The sequence shown here is derived from an EMBL/GenBank/DDBJ whole genome shotgun (WGS) entry which is preliminary data.</text>
</comment>
<sequence>MCICVELKGSIYCIPLSIVWCTLIKENPSVLVNSDVDASTKVTSEFVDESLKGTVPGLMSCQSYGLLWYLQTIVQDQTDGVEIDVRINVATSSRASASSAKEAGYTQGGAQGQAADLIWNDLL</sequence>
<dbReference type="Proteomes" id="UP000236291">
    <property type="component" value="Unassembled WGS sequence"/>
</dbReference>
<evidence type="ECO:0000313" key="2">
    <source>
        <dbReference type="Proteomes" id="UP000236291"/>
    </source>
</evidence>
<name>A0A2K3MRB2_TRIPR</name>
<accession>A0A2K3MRB2</accession>
<dbReference type="EMBL" id="ASHM01011408">
    <property type="protein sequence ID" value="PNX93335.1"/>
    <property type="molecule type" value="Genomic_DNA"/>
</dbReference>
<evidence type="ECO:0000313" key="1">
    <source>
        <dbReference type="EMBL" id="PNX93335.1"/>
    </source>
</evidence>